<accession>A0A395GBW5</accession>
<dbReference type="SUPFAM" id="SSF55781">
    <property type="entry name" value="GAF domain-like"/>
    <property type="match status" value="1"/>
</dbReference>
<gene>
    <name evidence="1" type="ORF">BFS35_006575</name>
</gene>
<reference evidence="1 2" key="1">
    <citation type="journal article" date="2018" name="Front. Microbiol.">
        <title>Description and Comparative Genomics of Macrococcus caseolyticus subsp. hominis subsp. nov., Macrococcus goetzii sp. nov., Macrococcus epidermidis sp. nov., and Macrococcus bohemicus sp. nov., Novel Macrococci From Human Clinical Material With Virulence Potential and Suspected Uptake of Foreign DNA by Natural Transformation.</title>
        <authorList>
            <person name="Maslanova I."/>
            <person name="Wertheimer Z."/>
            <person name="Sedlacek I."/>
            <person name="Svec P."/>
            <person name="Indrakova A."/>
            <person name="Kovarovic V."/>
            <person name="Schumann P."/>
            <person name="Sproer C."/>
            <person name="Kralova S."/>
            <person name="Sedo O."/>
            <person name="Kristofova L."/>
            <person name="Vrbovska V."/>
            <person name="Fuzik T."/>
            <person name="Petras P."/>
            <person name="Zdrahal Z."/>
            <person name="Ruzickova V."/>
            <person name="Doskar J."/>
            <person name="Pantucek R."/>
        </authorList>
    </citation>
    <scope>NUCLEOTIDE SEQUENCE [LARGE SCALE GENOMIC DNA]</scope>
    <source>
        <strain evidence="1 2">CCM 4927</strain>
    </source>
</reference>
<dbReference type="EMBL" id="MJBI02000002">
    <property type="protein sequence ID" value="RAI81227.1"/>
    <property type="molecule type" value="Genomic_DNA"/>
</dbReference>
<organism evidence="1 2">
    <name type="scientific">Macrococcoides goetzii</name>
    <dbReference type="NCBI Taxonomy" id="1891097"/>
    <lineage>
        <taxon>Bacteria</taxon>
        <taxon>Bacillati</taxon>
        <taxon>Bacillota</taxon>
        <taxon>Bacilli</taxon>
        <taxon>Bacillales</taxon>
        <taxon>Staphylococcaceae</taxon>
        <taxon>Macrococcoides</taxon>
    </lineage>
</organism>
<name>A0A395GBW5_9STAP</name>
<dbReference type="Gene3D" id="3.30.450.40">
    <property type="match status" value="1"/>
</dbReference>
<sequence>MDTIMMHNYQEKVDQLRDKLNVDFVGLAMPSDLISQTDIHWTFVSGATNERYKRIELQKGKGIAGFVLKSGRSWIELDVSTSSIATHIFDFPIVRFESLTNFMALPLWKYNKVAAVLLMGNRENKPFDLAIYDETNRELDKGLGAFYRKDVINSAT</sequence>
<protein>
    <submittedName>
        <fullName evidence="1">GAF domain-containing protein</fullName>
    </submittedName>
</protein>
<evidence type="ECO:0000313" key="1">
    <source>
        <dbReference type="EMBL" id="RAI81227.1"/>
    </source>
</evidence>
<dbReference type="Proteomes" id="UP000229523">
    <property type="component" value="Unassembled WGS sequence"/>
</dbReference>
<dbReference type="AlphaFoldDB" id="A0A395GBW5"/>
<proteinExistence type="predicted"/>
<evidence type="ECO:0000313" key="2">
    <source>
        <dbReference type="Proteomes" id="UP000229523"/>
    </source>
</evidence>
<dbReference type="InterPro" id="IPR029016">
    <property type="entry name" value="GAF-like_dom_sf"/>
</dbReference>
<dbReference type="RefSeq" id="WP_099579153.1">
    <property type="nucleotide sequence ID" value="NZ_MJBI02000002.1"/>
</dbReference>
<comment type="caution">
    <text evidence="1">The sequence shown here is derived from an EMBL/GenBank/DDBJ whole genome shotgun (WGS) entry which is preliminary data.</text>
</comment>
<keyword evidence="2" id="KW-1185">Reference proteome</keyword>